<organism evidence="1 2">
    <name type="scientific">Blautia obeum</name>
    <dbReference type="NCBI Taxonomy" id="40520"/>
    <lineage>
        <taxon>Bacteria</taxon>
        <taxon>Bacillati</taxon>
        <taxon>Bacillota</taxon>
        <taxon>Clostridia</taxon>
        <taxon>Lachnospirales</taxon>
        <taxon>Lachnospiraceae</taxon>
        <taxon>Blautia</taxon>
    </lineage>
</organism>
<dbReference type="AlphaFoldDB" id="A0A174QV63"/>
<dbReference type="EMBL" id="CZBA01000014">
    <property type="protein sequence ID" value="CUP74740.1"/>
    <property type="molecule type" value="Genomic_DNA"/>
</dbReference>
<name>A0A174QV63_9FIRM</name>
<evidence type="ECO:0000313" key="2">
    <source>
        <dbReference type="Proteomes" id="UP000095413"/>
    </source>
</evidence>
<sequence length="49" mass="5849">MQRGMIMHQSDIERFAFLFLCGKRDRAILMGIEKMTFSDLDRLTYVTDF</sequence>
<accession>A0A174QV63</accession>
<proteinExistence type="predicted"/>
<gene>
    <name evidence="1" type="ORF">ERS852533_02408</name>
</gene>
<reference evidence="1 2" key="1">
    <citation type="submission" date="2015-09" db="EMBL/GenBank/DDBJ databases">
        <authorList>
            <consortium name="Pathogen Informatics"/>
        </authorList>
    </citation>
    <scope>NUCLEOTIDE SEQUENCE [LARGE SCALE GENOMIC DNA]</scope>
    <source>
        <strain evidence="1 2">2789STDY5834921</strain>
    </source>
</reference>
<dbReference type="Proteomes" id="UP000095413">
    <property type="component" value="Unassembled WGS sequence"/>
</dbReference>
<protein>
    <submittedName>
        <fullName evidence="1">Uncharacterized protein</fullName>
    </submittedName>
</protein>
<evidence type="ECO:0000313" key="1">
    <source>
        <dbReference type="EMBL" id="CUP74740.1"/>
    </source>
</evidence>